<dbReference type="CDD" id="cd13934">
    <property type="entry name" value="RNase_H_Dikarya_like"/>
    <property type="match status" value="1"/>
</dbReference>
<comment type="similarity">
    <text evidence="2">Belongs to the RNase H family.</text>
</comment>
<comment type="catalytic activity">
    <reaction evidence="1">
        <text>Endonucleolytic cleavage to 5'-phosphomonoester.</text>
        <dbReference type="EC" id="3.1.26.4"/>
    </reaction>
</comment>
<keyword evidence="6" id="KW-0255">Endonuclease</keyword>
<accession>A0A4Q4TWE1</accession>
<keyword evidence="10" id="KW-1185">Reference proteome</keyword>
<dbReference type="GO" id="GO:0043137">
    <property type="term" value="P:DNA replication, removal of RNA primer"/>
    <property type="evidence" value="ECO:0007669"/>
    <property type="project" value="TreeGrafter"/>
</dbReference>
<evidence type="ECO:0000256" key="5">
    <source>
        <dbReference type="ARBA" id="ARBA00022723"/>
    </source>
</evidence>
<reference evidence="9 10" key="1">
    <citation type="submission" date="2018-06" db="EMBL/GenBank/DDBJ databases">
        <title>Complete Genomes of Monosporascus.</title>
        <authorList>
            <person name="Robinson A.J."/>
            <person name="Natvig D.O."/>
        </authorList>
    </citation>
    <scope>NUCLEOTIDE SEQUENCE [LARGE SCALE GENOMIC DNA]</scope>
    <source>
        <strain evidence="9 10">CBS 110550</strain>
    </source>
</reference>
<comment type="caution">
    <text evidence="9">The sequence shown here is derived from an EMBL/GenBank/DDBJ whole genome shotgun (WGS) entry which is preliminary data.</text>
</comment>
<dbReference type="GO" id="GO:0003676">
    <property type="term" value="F:nucleic acid binding"/>
    <property type="evidence" value="ECO:0007669"/>
    <property type="project" value="InterPro"/>
</dbReference>
<dbReference type="PANTHER" id="PTHR10642">
    <property type="entry name" value="RIBONUCLEASE H1"/>
    <property type="match status" value="1"/>
</dbReference>
<protein>
    <recommendedName>
        <fullName evidence="3">ribonuclease H</fullName>
        <ecNumber evidence="3">3.1.26.4</ecNumber>
    </recommendedName>
</protein>
<keyword evidence="4" id="KW-0540">Nuclease</keyword>
<dbReference type="Gene3D" id="3.30.420.10">
    <property type="entry name" value="Ribonuclease H-like superfamily/Ribonuclease H"/>
    <property type="match status" value="1"/>
</dbReference>
<dbReference type="PANTHER" id="PTHR10642:SF26">
    <property type="entry name" value="RIBONUCLEASE H1"/>
    <property type="match status" value="1"/>
</dbReference>
<evidence type="ECO:0000259" key="8">
    <source>
        <dbReference type="PROSITE" id="PS50879"/>
    </source>
</evidence>
<organism evidence="9 10">
    <name type="scientific">Monosporascus ibericus</name>
    <dbReference type="NCBI Taxonomy" id="155417"/>
    <lineage>
        <taxon>Eukaryota</taxon>
        <taxon>Fungi</taxon>
        <taxon>Dikarya</taxon>
        <taxon>Ascomycota</taxon>
        <taxon>Pezizomycotina</taxon>
        <taxon>Sordariomycetes</taxon>
        <taxon>Xylariomycetidae</taxon>
        <taxon>Xylariales</taxon>
        <taxon>Xylariales incertae sedis</taxon>
        <taxon>Monosporascus</taxon>
    </lineage>
</organism>
<dbReference type="EC" id="3.1.26.4" evidence="3"/>
<evidence type="ECO:0000313" key="9">
    <source>
        <dbReference type="EMBL" id="RYP11252.1"/>
    </source>
</evidence>
<gene>
    <name evidence="9" type="ORF">DL764_000208</name>
</gene>
<dbReference type="InterPro" id="IPR050092">
    <property type="entry name" value="RNase_H"/>
</dbReference>
<dbReference type="InterPro" id="IPR002156">
    <property type="entry name" value="RNaseH_domain"/>
</dbReference>
<evidence type="ECO:0000256" key="3">
    <source>
        <dbReference type="ARBA" id="ARBA00012180"/>
    </source>
</evidence>
<evidence type="ECO:0000256" key="4">
    <source>
        <dbReference type="ARBA" id="ARBA00022722"/>
    </source>
</evidence>
<evidence type="ECO:0000256" key="1">
    <source>
        <dbReference type="ARBA" id="ARBA00000077"/>
    </source>
</evidence>
<evidence type="ECO:0000256" key="2">
    <source>
        <dbReference type="ARBA" id="ARBA00005300"/>
    </source>
</evidence>
<dbReference type="GO" id="GO:0004523">
    <property type="term" value="F:RNA-DNA hybrid ribonuclease activity"/>
    <property type="evidence" value="ECO:0007669"/>
    <property type="project" value="UniProtKB-EC"/>
</dbReference>
<evidence type="ECO:0000256" key="6">
    <source>
        <dbReference type="ARBA" id="ARBA00022759"/>
    </source>
</evidence>
<dbReference type="GO" id="GO:0046872">
    <property type="term" value="F:metal ion binding"/>
    <property type="evidence" value="ECO:0007669"/>
    <property type="project" value="UniProtKB-KW"/>
</dbReference>
<dbReference type="PROSITE" id="PS50879">
    <property type="entry name" value="RNASE_H_1"/>
    <property type="match status" value="1"/>
</dbReference>
<keyword evidence="7" id="KW-0378">Hydrolase</keyword>
<dbReference type="Proteomes" id="UP000293360">
    <property type="component" value="Unassembled WGS sequence"/>
</dbReference>
<dbReference type="STRING" id="155417.A0A4Q4TWE1"/>
<dbReference type="InterPro" id="IPR036397">
    <property type="entry name" value="RNaseH_sf"/>
</dbReference>
<dbReference type="Pfam" id="PF00075">
    <property type="entry name" value="RNase_H"/>
    <property type="match status" value="1"/>
</dbReference>
<dbReference type="InterPro" id="IPR012337">
    <property type="entry name" value="RNaseH-like_sf"/>
</dbReference>
<evidence type="ECO:0000256" key="7">
    <source>
        <dbReference type="ARBA" id="ARBA00022801"/>
    </source>
</evidence>
<proteinExistence type="inferred from homology"/>
<dbReference type="AlphaFoldDB" id="A0A4Q4TWE1"/>
<keyword evidence="5" id="KW-0479">Metal-binding</keyword>
<name>A0A4Q4TWE1_9PEZI</name>
<dbReference type="OrthoDB" id="407198at2759"/>
<dbReference type="EMBL" id="QJNU01000004">
    <property type="protein sequence ID" value="RYP11252.1"/>
    <property type="molecule type" value="Genomic_DNA"/>
</dbReference>
<sequence>MSRTGYLRASPLFFLEDEEEVPGLARGVNRSHESLGHGRHCDCKDCTLRFLGTGGARDELWLRQHQSQAQVAYDFRVLSARLAMLKDGIYVPKEFDPTLFTHSSGQCTPQELFPEMQCTFRVFPGFTPFRFNLRQERPVGPRTPITMQLIYTDGACSNNGRAGPRAGVGFASCFPGRETTKGVVSFPLERQGPDGRPRQPTSNRAELRAVIGALEWRNWYREGWEALVIATDSAYVAHGAATWISTWVEMEWRKADGSEVANKDLWKRLLFLFRQYAIHGCEIMIWRIPPELNTLADEAATRALDGDTLIQWVTHRDPMLKVDTVFDF</sequence>
<feature type="domain" description="RNase H type-1" evidence="8">
    <location>
        <begin position="144"/>
        <end position="305"/>
    </location>
</feature>
<evidence type="ECO:0000313" key="10">
    <source>
        <dbReference type="Proteomes" id="UP000293360"/>
    </source>
</evidence>
<dbReference type="SUPFAM" id="SSF53098">
    <property type="entry name" value="Ribonuclease H-like"/>
    <property type="match status" value="1"/>
</dbReference>